<keyword evidence="2" id="KW-1185">Reference proteome</keyword>
<sequence length="36" mass="4215">MVRLLRLWSVQDRPEGPGQEWLVLHSYRVPSVPLLS</sequence>
<reference evidence="1 2" key="1">
    <citation type="submission" date="2019-08" db="EMBL/GenBank/DDBJ databases">
        <title>A chromosome-level genome assembly, high-density linkage maps, and genome scans reveal the genomic architecture of hybrid incompatibilities underlying speciation via character displacement in darters (Percidae: Etheostominae).</title>
        <authorList>
            <person name="Moran R.L."/>
            <person name="Catchen J.M."/>
            <person name="Fuller R.C."/>
        </authorList>
    </citation>
    <scope>NUCLEOTIDE SEQUENCE [LARGE SCALE GENOMIC DNA]</scope>
    <source>
        <strain evidence="1">EspeVRDwgs_2016</strain>
        <tissue evidence="1">Muscle</tissue>
    </source>
</reference>
<dbReference type="EMBL" id="VOFY01000002">
    <property type="protein sequence ID" value="KAA8595351.1"/>
    <property type="molecule type" value="Genomic_DNA"/>
</dbReference>
<accession>A0A5J5DQ45</accession>
<gene>
    <name evidence="1" type="ORF">FQN60_012486</name>
</gene>
<evidence type="ECO:0000313" key="1">
    <source>
        <dbReference type="EMBL" id="KAA8595351.1"/>
    </source>
</evidence>
<comment type="caution">
    <text evidence="1">The sequence shown here is derived from an EMBL/GenBank/DDBJ whole genome shotgun (WGS) entry which is preliminary data.</text>
</comment>
<dbReference type="Proteomes" id="UP000327493">
    <property type="component" value="Chromosome 2"/>
</dbReference>
<name>A0A5J5DQ45_9PERO</name>
<proteinExistence type="predicted"/>
<protein>
    <submittedName>
        <fullName evidence="1">Uncharacterized protein</fullName>
    </submittedName>
</protein>
<organism evidence="1 2">
    <name type="scientific">Etheostoma spectabile</name>
    <name type="common">orangethroat darter</name>
    <dbReference type="NCBI Taxonomy" id="54343"/>
    <lineage>
        <taxon>Eukaryota</taxon>
        <taxon>Metazoa</taxon>
        <taxon>Chordata</taxon>
        <taxon>Craniata</taxon>
        <taxon>Vertebrata</taxon>
        <taxon>Euteleostomi</taxon>
        <taxon>Actinopterygii</taxon>
        <taxon>Neopterygii</taxon>
        <taxon>Teleostei</taxon>
        <taxon>Neoteleostei</taxon>
        <taxon>Acanthomorphata</taxon>
        <taxon>Eupercaria</taxon>
        <taxon>Perciformes</taxon>
        <taxon>Percoidei</taxon>
        <taxon>Percidae</taxon>
        <taxon>Etheostomatinae</taxon>
        <taxon>Etheostoma</taxon>
    </lineage>
</organism>
<dbReference type="AlphaFoldDB" id="A0A5J5DQ45"/>
<evidence type="ECO:0000313" key="2">
    <source>
        <dbReference type="Proteomes" id="UP000327493"/>
    </source>
</evidence>